<sequence>MAATMRIKLALVQLMIASLFVATSGFGSGAPPSTCTKPLPNRPYHGKDSTIESQSLSNNPYQIVASGNTYRPGSQITVRIQGDTFKGFFIQARDAQTNQWIGTWAQTPNTKSYAECAAVTHADPKDKQLATLIWNAPTSGRSGKVYFTGTVLKDYATFWADMVSRVQ</sequence>
<keyword evidence="2" id="KW-1185">Reference proteome</keyword>
<dbReference type="EMBL" id="CM056743">
    <property type="protein sequence ID" value="KAJ8673475.1"/>
    <property type="molecule type" value="Genomic_DNA"/>
</dbReference>
<organism evidence="1 2">
    <name type="scientific">Eretmocerus hayati</name>
    <dbReference type="NCBI Taxonomy" id="131215"/>
    <lineage>
        <taxon>Eukaryota</taxon>
        <taxon>Metazoa</taxon>
        <taxon>Ecdysozoa</taxon>
        <taxon>Arthropoda</taxon>
        <taxon>Hexapoda</taxon>
        <taxon>Insecta</taxon>
        <taxon>Pterygota</taxon>
        <taxon>Neoptera</taxon>
        <taxon>Endopterygota</taxon>
        <taxon>Hymenoptera</taxon>
        <taxon>Apocrita</taxon>
        <taxon>Proctotrupomorpha</taxon>
        <taxon>Chalcidoidea</taxon>
        <taxon>Aphelinidae</taxon>
        <taxon>Aphelininae</taxon>
        <taxon>Eretmocerus</taxon>
    </lineage>
</organism>
<proteinExistence type="predicted"/>
<accession>A0ACC2NQJ8</accession>
<protein>
    <submittedName>
        <fullName evidence="1">Uncharacterized protein</fullName>
    </submittedName>
</protein>
<comment type="caution">
    <text evidence="1">The sequence shown here is derived from an EMBL/GenBank/DDBJ whole genome shotgun (WGS) entry which is preliminary data.</text>
</comment>
<gene>
    <name evidence="1" type="ORF">QAD02_004737</name>
</gene>
<reference evidence="1" key="1">
    <citation type="submission" date="2023-04" db="EMBL/GenBank/DDBJ databases">
        <title>A chromosome-level genome assembly of the parasitoid wasp Eretmocerus hayati.</title>
        <authorList>
            <person name="Zhong Y."/>
            <person name="Liu S."/>
            <person name="Liu Y."/>
        </authorList>
    </citation>
    <scope>NUCLEOTIDE SEQUENCE</scope>
    <source>
        <strain evidence="1">ZJU_SS_LIU_2023</strain>
    </source>
</reference>
<dbReference type="Proteomes" id="UP001239111">
    <property type="component" value="Chromosome 3"/>
</dbReference>
<name>A0ACC2NQJ8_9HYME</name>
<evidence type="ECO:0000313" key="2">
    <source>
        <dbReference type="Proteomes" id="UP001239111"/>
    </source>
</evidence>
<evidence type="ECO:0000313" key="1">
    <source>
        <dbReference type="EMBL" id="KAJ8673475.1"/>
    </source>
</evidence>